<dbReference type="Pfam" id="PF04102">
    <property type="entry name" value="SlyX"/>
    <property type="match status" value="1"/>
</dbReference>
<accession>A0A5D0RRE6</accession>
<evidence type="ECO:0000313" key="1">
    <source>
        <dbReference type="EMBL" id="TYB83154.1"/>
    </source>
</evidence>
<gene>
    <name evidence="1" type="ORF">FVF75_02940</name>
</gene>
<name>A0A5D0RRE6_9RHOB</name>
<sequence>MDDRITALEEQIAHLIRAVEDLSDVVARQDREIDRFGKRLHLLIERSLERDTEAEIVLTDQRPPHW</sequence>
<dbReference type="EMBL" id="VSIY01000003">
    <property type="protein sequence ID" value="TYB83154.1"/>
    <property type="molecule type" value="Genomic_DNA"/>
</dbReference>
<dbReference type="RefSeq" id="WP_148376244.1">
    <property type="nucleotide sequence ID" value="NZ_VSIY01000003.1"/>
</dbReference>
<proteinExistence type="predicted"/>
<dbReference type="AlphaFoldDB" id="A0A5D0RRE6"/>
<evidence type="ECO:0000313" key="2">
    <source>
        <dbReference type="Proteomes" id="UP000322080"/>
    </source>
</evidence>
<protein>
    <submittedName>
        <fullName evidence="1">SlyX family protein</fullName>
    </submittedName>
</protein>
<dbReference type="Proteomes" id="UP000322080">
    <property type="component" value="Unassembled WGS sequence"/>
</dbReference>
<comment type="caution">
    <text evidence="1">The sequence shown here is derived from an EMBL/GenBank/DDBJ whole genome shotgun (WGS) entry which is preliminary data.</text>
</comment>
<keyword evidence="2" id="KW-1185">Reference proteome</keyword>
<reference evidence="1 2" key="1">
    <citation type="submission" date="2019-08" db="EMBL/GenBank/DDBJ databases">
        <title>Identification of a novel species of the genus Boseongicola.</title>
        <authorList>
            <person name="Zhang X.-Q."/>
        </authorList>
    </citation>
    <scope>NUCLEOTIDE SEQUENCE [LARGE SCALE GENOMIC DNA]</scope>
    <source>
        <strain evidence="1 2">HY14</strain>
    </source>
</reference>
<organism evidence="1 2">
    <name type="scientific">Maritimibacter fusiformis</name>
    <dbReference type="NCBI Taxonomy" id="2603819"/>
    <lineage>
        <taxon>Bacteria</taxon>
        <taxon>Pseudomonadati</taxon>
        <taxon>Pseudomonadota</taxon>
        <taxon>Alphaproteobacteria</taxon>
        <taxon>Rhodobacterales</taxon>
        <taxon>Roseobacteraceae</taxon>
        <taxon>Maritimibacter</taxon>
    </lineage>
</organism>
<dbReference type="InterPro" id="IPR007236">
    <property type="entry name" value="SlyX"/>
</dbReference>